<reference evidence="5 6" key="1">
    <citation type="journal article" date="2014" name="Genome Announc.">
        <title>Genome Sequence of Gammaproteobacterial Pseudohaliea rubra Type Strain DSM 19751, Isolated from Coastal Seawater of the Mediterranean Sea.</title>
        <authorList>
            <person name="Spring S."/>
            <person name="Fiebig A."/>
            <person name="Riedel T."/>
            <person name="Goker M."/>
            <person name="Klenk H.P."/>
        </authorList>
    </citation>
    <scope>NUCLEOTIDE SEQUENCE [LARGE SCALE GENOMIC DNA]</scope>
    <source>
        <strain evidence="5 6">DSM 19751</strain>
    </source>
</reference>
<dbReference type="CDD" id="cd01104">
    <property type="entry name" value="HTH_MlrA-CarA"/>
    <property type="match status" value="1"/>
</dbReference>
<evidence type="ECO:0000256" key="2">
    <source>
        <dbReference type="ARBA" id="ARBA00023125"/>
    </source>
</evidence>
<dbReference type="PROSITE" id="PS50937">
    <property type="entry name" value="HTH_MERR_2"/>
    <property type="match status" value="1"/>
</dbReference>
<gene>
    <name evidence="5" type="ORF">HRUBRA_02007</name>
</gene>
<dbReference type="GO" id="GO:0003677">
    <property type="term" value="F:DNA binding"/>
    <property type="evidence" value="ECO:0007669"/>
    <property type="project" value="UniProtKB-KW"/>
</dbReference>
<dbReference type="Proteomes" id="UP000029640">
    <property type="component" value="Unassembled WGS sequence"/>
</dbReference>
<comment type="caution">
    <text evidence="5">The sequence shown here is derived from an EMBL/GenBank/DDBJ whole genome shotgun (WGS) entry which is preliminary data.</text>
</comment>
<protein>
    <recommendedName>
        <fullName evidence="4">HTH merR-type domain-containing protein</fullName>
    </recommendedName>
</protein>
<accession>A0A095VRE3</accession>
<dbReference type="SMART" id="SM00422">
    <property type="entry name" value="HTH_MERR"/>
    <property type="match status" value="1"/>
</dbReference>
<evidence type="ECO:0000256" key="3">
    <source>
        <dbReference type="ARBA" id="ARBA00023163"/>
    </source>
</evidence>
<name>A0A095VRE3_9GAMM</name>
<dbReference type="Gene3D" id="1.10.1660.10">
    <property type="match status" value="1"/>
</dbReference>
<dbReference type="EMBL" id="AUVB01000054">
    <property type="protein sequence ID" value="KGE03628.1"/>
    <property type="molecule type" value="Genomic_DNA"/>
</dbReference>
<evidence type="ECO:0000259" key="4">
    <source>
        <dbReference type="PROSITE" id="PS50937"/>
    </source>
</evidence>
<dbReference type="STRING" id="1265313.HRUBRA_02007"/>
<keyword evidence="3" id="KW-0804">Transcription</keyword>
<evidence type="ECO:0000256" key="1">
    <source>
        <dbReference type="ARBA" id="ARBA00023015"/>
    </source>
</evidence>
<keyword evidence="1" id="KW-0805">Transcription regulation</keyword>
<dbReference type="InterPro" id="IPR000551">
    <property type="entry name" value="MerR-type_HTH_dom"/>
</dbReference>
<dbReference type="Pfam" id="PF13411">
    <property type="entry name" value="MerR_1"/>
    <property type="match status" value="1"/>
</dbReference>
<feature type="domain" description="HTH merR-type" evidence="4">
    <location>
        <begin position="40"/>
        <end position="109"/>
    </location>
</feature>
<evidence type="ECO:0000313" key="6">
    <source>
        <dbReference type="Proteomes" id="UP000029640"/>
    </source>
</evidence>
<keyword evidence="2" id="KW-0238">DNA-binding</keyword>
<dbReference type="InterPro" id="IPR009061">
    <property type="entry name" value="DNA-bd_dom_put_sf"/>
</dbReference>
<evidence type="ECO:0000313" key="5">
    <source>
        <dbReference type="EMBL" id="KGE03628.1"/>
    </source>
</evidence>
<dbReference type="HOGENOM" id="CLU_849093_0_0_6"/>
<dbReference type="SUPFAM" id="SSF46955">
    <property type="entry name" value="Putative DNA-binding domain"/>
    <property type="match status" value="1"/>
</dbReference>
<dbReference type="GO" id="GO:0003700">
    <property type="term" value="F:DNA-binding transcription factor activity"/>
    <property type="evidence" value="ECO:0007669"/>
    <property type="project" value="InterPro"/>
</dbReference>
<dbReference type="InterPro" id="IPR047057">
    <property type="entry name" value="MerR_fam"/>
</dbReference>
<dbReference type="eggNOG" id="COG0789">
    <property type="taxonomic scope" value="Bacteria"/>
</dbReference>
<sequence>MKSPSEALIMDQATDSATQAADAGGSTTTGARVHLETRPLYGIGTVARLTGLKPDTLRVWERRYGLGASHKSPTGRRQYTQADLDHLQLVAALVRDGARIGEIAASERKTLEMLLRQRGRNSRELLAERKPRVAFVGKQLCEWLDGHQGCIAGVDARLARLGLAELSEDLLAGLGSLDTLVVECPNLASASVARLQTVLDQLQPGRTIVCYQFGNERWLEELRSRGLVVTSLPPDPAYLAFEITRSSAEKAVRLGEADMGELVAARPREFSELELSAARRLRSRLDCECPRHITDLIRALVNFEDYSASCSVDNWHEAAVHACIYAYTGQARHLMEKALHAVLEERGDDFQALLHEERTRAGGVDDAA</sequence>
<organism evidence="5 6">
    <name type="scientific">Pseudohaliea rubra DSM 19751</name>
    <dbReference type="NCBI Taxonomy" id="1265313"/>
    <lineage>
        <taxon>Bacteria</taxon>
        <taxon>Pseudomonadati</taxon>
        <taxon>Pseudomonadota</taxon>
        <taxon>Gammaproteobacteria</taxon>
        <taxon>Cellvibrionales</taxon>
        <taxon>Halieaceae</taxon>
        <taxon>Pseudohaliea</taxon>
    </lineage>
</organism>
<keyword evidence="6" id="KW-1185">Reference proteome</keyword>
<proteinExistence type="predicted"/>
<dbReference type="PANTHER" id="PTHR30204:SF67">
    <property type="entry name" value="HTH-TYPE TRANSCRIPTIONAL REGULATOR MLRA-RELATED"/>
    <property type="match status" value="1"/>
</dbReference>
<dbReference type="AlphaFoldDB" id="A0A095VRE3"/>
<dbReference type="PANTHER" id="PTHR30204">
    <property type="entry name" value="REDOX-CYCLING DRUG-SENSING TRANSCRIPTIONAL ACTIVATOR SOXR"/>
    <property type="match status" value="1"/>
</dbReference>